<dbReference type="AlphaFoldDB" id="A0A8T0E5W1"/>
<accession>A0A8T0E5W1</accession>
<feature type="compositionally biased region" description="Acidic residues" evidence="1">
    <location>
        <begin position="187"/>
        <end position="206"/>
    </location>
</feature>
<evidence type="ECO:0000256" key="1">
    <source>
        <dbReference type="SAM" id="MobiDB-lite"/>
    </source>
</evidence>
<evidence type="ECO:0000313" key="2">
    <source>
        <dbReference type="EMBL" id="KAF8765241.1"/>
    </source>
</evidence>
<feature type="region of interest" description="Disordered" evidence="1">
    <location>
        <begin position="160"/>
        <end position="228"/>
    </location>
</feature>
<dbReference type="EMBL" id="JABXBU010002231">
    <property type="protein sequence ID" value="KAF8765241.1"/>
    <property type="molecule type" value="Genomic_DNA"/>
</dbReference>
<gene>
    <name evidence="2" type="ORF">HNY73_023224</name>
</gene>
<sequence>MEETLILDIVVVGVLFLATGLINCDSSQTIKGVHKHTFLIYTESRSKTKDKVFPSSGASTFGLGNIEWPNEEYEAMKWPFTKSDNTKKIIKNSDSLKWSNIGSSPLEWSDMGSLNQNKQDDTEKNPETNIKPTEQFDMRKLILEIEKNRTTATPNNVKQQLKGVGKLRPNVDSENMKKVLTGAEELPREEEIESEEDDDSYQEENDKDQQITFRNIKTKKPMGHSSPSFCPEDMLYLEHIIAMRPIKYKFVESGTVGNENQNQHGERSRQQSPLSRIKSSGTRNVRFRNEIRPTRRSLIQKLRTLSIFRN</sequence>
<feature type="compositionally biased region" description="Polar residues" evidence="1">
    <location>
        <begin position="270"/>
        <end position="281"/>
    </location>
</feature>
<evidence type="ECO:0000313" key="3">
    <source>
        <dbReference type="Proteomes" id="UP000807504"/>
    </source>
</evidence>
<comment type="caution">
    <text evidence="2">The sequence shown here is derived from an EMBL/GenBank/DDBJ whole genome shotgun (WGS) entry which is preliminary data.</text>
</comment>
<name>A0A8T0E5W1_ARGBR</name>
<reference evidence="2" key="1">
    <citation type="journal article" date="2020" name="bioRxiv">
        <title>Chromosome-level reference genome of the European wasp spider Argiope bruennichi: a resource for studies on range expansion and evolutionary adaptation.</title>
        <authorList>
            <person name="Sheffer M.M."/>
            <person name="Hoppe A."/>
            <person name="Krehenwinkel H."/>
            <person name="Uhl G."/>
            <person name="Kuss A.W."/>
            <person name="Jensen L."/>
            <person name="Jensen C."/>
            <person name="Gillespie R.G."/>
            <person name="Hoff K.J."/>
            <person name="Prost S."/>
        </authorList>
    </citation>
    <scope>NUCLEOTIDE SEQUENCE</scope>
</reference>
<reference evidence="2" key="2">
    <citation type="submission" date="2020-06" db="EMBL/GenBank/DDBJ databases">
        <authorList>
            <person name="Sheffer M."/>
        </authorList>
    </citation>
    <scope>NUCLEOTIDE SEQUENCE</scope>
</reference>
<organism evidence="2 3">
    <name type="scientific">Argiope bruennichi</name>
    <name type="common">Wasp spider</name>
    <name type="synonym">Aranea bruennichi</name>
    <dbReference type="NCBI Taxonomy" id="94029"/>
    <lineage>
        <taxon>Eukaryota</taxon>
        <taxon>Metazoa</taxon>
        <taxon>Ecdysozoa</taxon>
        <taxon>Arthropoda</taxon>
        <taxon>Chelicerata</taxon>
        <taxon>Arachnida</taxon>
        <taxon>Araneae</taxon>
        <taxon>Araneomorphae</taxon>
        <taxon>Entelegynae</taxon>
        <taxon>Araneoidea</taxon>
        <taxon>Araneidae</taxon>
        <taxon>Argiope</taxon>
    </lineage>
</organism>
<protein>
    <submittedName>
        <fullName evidence="2">Uncharacterized protein</fullName>
    </submittedName>
</protein>
<keyword evidence="3" id="KW-1185">Reference proteome</keyword>
<dbReference type="Proteomes" id="UP000807504">
    <property type="component" value="Unassembled WGS sequence"/>
</dbReference>
<proteinExistence type="predicted"/>
<feature type="region of interest" description="Disordered" evidence="1">
    <location>
        <begin position="107"/>
        <end position="131"/>
    </location>
</feature>
<feature type="region of interest" description="Disordered" evidence="1">
    <location>
        <begin position="257"/>
        <end position="281"/>
    </location>
</feature>